<gene>
    <name evidence="1" type="ORF">HPB49_020353</name>
</gene>
<accession>A0ACB8E223</accession>
<name>A0ACB8E223_DERSI</name>
<evidence type="ECO:0000313" key="1">
    <source>
        <dbReference type="EMBL" id="KAH7980937.1"/>
    </source>
</evidence>
<organism evidence="1 2">
    <name type="scientific">Dermacentor silvarum</name>
    <name type="common">Tick</name>
    <dbReference type="NCBI Taxonomy" id="543639"/>
    <lineage>
        <taxon>Eukaryota</taxon>
        <taxon>Metazoa</taxon>
        <taxon>Ecdysozoa</taxon>
        <taxon>Arthropoda</taxon>
        <taxon>Chelicerata</taxon>
        <taxon>Arachnida</taxon>
        <taxon>Acari</taxon>
        <taxon>Parasitiformes</taxon>
        <taxon>Ixodida</taxon>
        <taxon>Ixodoidea</taxon>
        <taxon>Ixodidae</taxon>
        <taxon>Rhipicephalinae</taxon>
        <taxon>Dermacentor</taxon>
    </lineage>
</organism>
<dbReference type="Proteomes" id="UP000821865">
    <property type="component" value="Chromosome 1"/>
</dbReference>
<reference evidence="1" key="1">
    <citation type="submission" date="2020-05" db="EMBL/GenBank/DDBJ databases">
        <title>Large-scale comparative analyses of tick genomes elucidate their genetic diversity and vector capacities.</title>
        <authorList>
            <person name="Jia N."/>
            <person name="Wang J."/>
            <person name="Shi W."/>
            <person name="Du L."/>
            <person name="Sun Y."/>
            <person name="Zhan W."/>
            <person name="Jiang J."/>
            <person name="Wang Q."/>
            <person name="Zhang B."/>
            <person name="Ji P."/>
            <person name="Sakyi L.B."/>
            <person name="Cui X."/>
            <person name="Yuan T."/>
            <person name="Jiang B."/>
            <person name="Yang W."/>
            <person name="Lam T.T.-Y."/>
            <person name="Chang Q."/>
            <person name="Ding S."/>
            <person name="Wang X."/>
            <person name="Zhu J."/>
            <person name="Ruan X."/>
            <person name="Zhao L."/>
            <person name="Wei J."/>
            <person name="Que T."/>
            <person name="Du C."/>
            <person name="Cheng J."/>
            <person name="Dai P."/>
            <person name="Han X."/>
            <person name="Huang E."/>
            <person name="Gao Y."/>
            <person name="Liu J."/>
            <person name="Shao H."/>
            <person name="Ye R."/>
            <person name="Li L."/>
            <person name="Wei W."/>
            <person name="Wang X."/>
            <person name="Wang C."/>
            <person name="Yang T."/>
            <person name="Huo Q."/>
            <person name="Li W."/>
            <person name="Guo W."/>
            <person name="Chen H."/>
            <person name="Zhou L."/>
            <person name="Ni X."/>
            <person name="Tian J."/>
            <person name="Zhou Y."/>
            <person name="Sheng Y."/>
            <person name="Liu T."/>
            <person name="Pan Y."/>
            <person name="Xia L."/>
            <person name="Li J."/>
            <person name="Zhao F."/>
            <person name="Cao W."/>
        </authorList>
    </citation>
    <scope>NUCLEOTIDE SEQUENCE</scope>
    <source>
        <strain evidence="1">Dsil-2018</strain>
    </source>
</reference>
<proteinExistence type="predicted"/>
<dbReference type="EMBL" id="CM023470">
    <property type="protein sequence ID" value="KAH7980937.1"/>
    <property type="molecule type" value="Genomic_DNA"/>
</dbReference>
<evidence type="ECO:0000313" key="2">
    <source>
        <dbReference type="Proteomes" id="UP000821865"/>
    </source>
</evidence>
<comment type="caution">
    <text evidence="1">The sequence shown here is derived from an EMBL/GenBank/DDBJ whole genome shotgun (WGS) entry which is preliminary data.</text>
</comment>
<keyword evidence="2" id="KW-1185">Reference proteome</keyword>
<protein>
    <submittedName>
        <fullName evidence="1">Uncharacterized protein</fullName>
    </submittedName>
</protein>
<sequence>MFCMKCEDIVRCFGGRSCRGHELPPTLTIASRSVDGRRAAWAAAAWAAAGGRMAEPDSSMTSGEARKRRRLSAVLDKLAERRDDVFSPPASSSDSSCGQCAAEWPDGPLDLSLPAHVCSSCGQGFAQRDRLAKHVASRHGRPPGDGRAYGCDVCGRCFARSDMLTRHMRLHTGLKPYTCRVCGQVFSRSDHLSTHQRTHTGEKPYKCPLCPYAACRRDMITRHMRTHARYEPPDSSGSSIDDDAGTAYLWSAHGDGNTSRRPEVARRRHKSGCTSRVFEADHQPNRITARNRPCDVAQASPPQNRLQCSHVRHSLTSAQRCETGFPRVVCSAITIWTNAVAADGIASQ</sequence>